<dbReference type="OrthoDB" id="1915051at2"/>
<dbReference type="Proteomes" id="UP000040453">
    <property type="component" value="Unassembled WGS sequence"/>
</dbReference>
<gene>
    <name evidence="1" type="ORF">BN997_00521</name>
</gene>
<sequence length="142" mass="16000">MGLNEIPVVKKKDLMEVSFFNENTASTIIRMVKRQLANEGVGLYNNPRIGFIPADRAIEFVLGVSGEPEDHRKSIAFLNEALVHLEQLISWGIPAETAKQLIKQAQQEMVEQGCIFYENTRKQYAPKTQINKLLGGHSYGKL</sequence>
<reference evidence="1 2" key="1">
    <citation type="submission" date="2014-11" db="EMBL/GenBank/DDBJ databases">
        <authorList>
            <person name="Urmite Genomes Urmite Genomes"/>
        </authorList>
    </citation>
    <scope>NUCLEOTIDE SEQUENCE [LARGE SCALE GENOMIC DNA]</scope>
    <source>
        <strain evidence="1 2">Oc5</strain>
    </source>
</reference>
<proteinExistence type="predicted"/>
<dbReference type="STRING" id="545501.BN997_00521"/>
<accession>A0A0A1MM04</accession>
<evidence type="ECO:0000313" key="1">
    <source>
        <dbReference type="EMBL" id="CEI80712.1"/>
    </source>
</evidence>
<keyword evidence="2" id="KW-1185">Reference proteome</keyword>
<evidence type="ECO:0000313" key="2">
    <source>
        <dbReference type="Proteomes" id="UP000040453"/>
    </source>
</evidence>
<name>A0A0A1MM04_9BACI</name>
<protein>
    <submittedName>
        <fullName evidence="1">Uncharacterized protein</fullName>
    </submittedName>
</protein>
<dbReference type="EMBL" id="CDGG01000001">
    <property type="protein sequence ID" value="CEI80712.1"/>
    <property type="molecule type" value="Genomic_DNA"/>
</dbReference>
<dbReference type="InterPro" id="IPR021512">
    <property type="entry name" value="DUF3173"/>
</dbReference>
<dbReference type="AlphaFoldDB" id="A0A0A1MM04"/>
<dbReference type="Pfam" id="PF11372">
    <property type="entry name" value="DUF3173"/>
    <property type="match status" value="2"/>
</dbReference>
<dbReference type="RefSeq" id="WP_042529388.1">
    <property type="nucleotide sequence ID" value="NZ_CDGG01000001.1"/>
</dbReference>
<organism evidence="1 2">
    <name type="scientific">Oceanobacillus oncorhynchi</name>
    <dbReference type="NCBI Taxonomy" id="545501"/>
    <lineage>
        <taxon>Bacteria</taxon>
        <taxon>Bacillati</taxon>
        <taxon>Bacillota</taxon>
        <taxon>Bacilli</taxon>
        <taxon>Bacillales</taxon>
        <taxon>Bacillaceae</taxon>
        <taxon>Oceanobacillus</taxon>
    </lineage>
</organism>